<dbReference type="KEGG" id="din:Selin_0841"/>
<feature type="signal peptide" evidence="1">
    <location>
        <begin position="1"/>
        <end position="20"/>
    </location>
</feature>
<keyword evidence="3" id="KW-1185">Reference proteome</keyword>
<evidence type="ECO:0000313" key="2">
    <source>
        <dbReference type="EMBL" id="ADU65581.1"/>
    </source>
</evidence>
<dbReference type="EMBL" id="CP002432">
    <property type="protein sequence ID" value="ADU65581.1"/>
    <property type="molecule type" value="Genomic_DNA"/>
</dbReference>
<dbReference type="STRING" id="653733.Selin_0841"/>
<dbReference type="InParanoid" id="E6W2C3"/>
<dbReference type="AlphaFoldDB" id="E6W2C3"/>
<feature type="chain" id="PRO_5003211329" evidence="1">
    <location>
        <begin position="21"/>
        <end position="294"/>
    </location>
</feature>
<protein>
    <submittedName>
        <fullName evidence="2">Uncharacterized protein</fullName>
    </submittedName>
</protein>
<organism evidence="2 3">
    <name type="scientific">Desulfurispirillum indicum (strain ATCC BAA-1389 / DSM 22839 / S5)</name>
    <dbReference type="NCBI Taxonomy" id="653733"/>
    <lineage>
        <taxon>Bacteria</taxon>
        <taxon>Pseudomonadati</taxon>
        <taxon>Chrysiogenota</taxon>
        <taxon>Chrysiogenia</taxon>
        <taxon>Chrysiogenales</taxon>
        <taxon>Chrysiogenaceae</taxon>
        <taxon>Desulfurispirillum</taxon>
    </lineage>
</organism>
<evidence type="ECO:0000256" key="1">
    <source>
        <dbReference type="SAM" id="SignalP"/>
    </source>
</evidence>
<dbReference type="RefSeq" id="WP_013505467.1">
    <property type="nucleotide sequence ID" value="NC_014836.1"/>
</dbReference>
<reference evidence="2 3" key="1">
    <citation type="submission" date="2010-12" db="EMBL/GenBank/DDBJ databases">
        <title>Complete sequence of Desulfurispirillum indicum S5.</title>
        <authorList>
            <consortium name="US DOE Joint Genome Institute"/>
            <person name="Lucas S."/>
            <person name="Copeland A."/>
            <person name="Lapidus A."/>
            <person name="Cheng J.-F."/>
            <person name="Goodwin L."/>
            <person name="Pitluck S."/>
            <person name="Chertkov O."/>
            <person name="Held B."/>
            <person name="Detter J.C."/>
            <person name="Han C."/>
            <person name="Tapia R."/>
            <person name="Land M."/>
            <person name="Hauser L."/>
            <person name="Kyrpides N."/>
            <person name="Ivanova N."/>
            <person name="Mikhailova N."/>
            <person name="Haggblom M."/>
            <person name="Rauschenbach I."/>
            <person name="Bini E."/>
            <person name="Woyke T."/>
        </authorList>
    </citation>
    <scope>NUCLEOTIDE SEQUENCE [LARGE SCALE GENOMIC DNA]</scope>
    <source>
        <strain evidence="3">ATCC BAA-1389 / DSM 22839 / S5</strain>
    </source>
</reference>
<evidence type="ECO:0000313" key="3">
    <source>
        <dbReference type="Proteomes" id="UP000002572"/>
    </source>
</evidence>
<keyword evidence="1" id="KW-0732">Signal</keyword>
<sequence>MNRILLLLLLILGTGFPSSAHVITSLEKQPWATQLSTSQKLEIRETISTVMGSAQPPDPTQRQRFWELLGSMPPAEFQQFTRDVIQIHLRHQLLWTRDALITARSGVARKSPERETLEQAMMRQGIFSRWQVEQMDTALTQFAAGEATRLPGLIPLEAATLEQTLDNLEKAEEHLATLFSRPLDMPADSALTHFTTRAFQATIQSRQGPLDVQAALKIHFASRNPATTMQELRTVQNHIESTARDVIFTQRAESVETPQGKERMLRQLARDINALIHSGRIERVELQSWHIRAP</sequence>
<dbReference type="eggNOG" id="COG1580">
    <property type="taxonomic scope" value="Bacteria"/>
</dbReference>
<dbReference type="HOGENOM" id="CLU_945706_0_0_0"/>
<dbReference type="Proteomes" id="UP000002572">
    <property type="component" value="Chromosome"/>
</dbReference>
<proteinExistence type="predicted"/>
<gene>
    <name evidence="2" type="ordered locus">Selin_0841</name>
</gene>
<accession>E6W2C3</accession>
<name>E6W2C3_DESIS</name>